<reference evidence="2 3" key="1">
    <citation type="submission" date="2021-06" db="EMBL/GenBank/DDBJ databases">
        <title>Caerostris extrusa draft genome.</title>
        <authorList>
            <person name="Kono N."/>
            <person name="Arakawa K."/>
        </authorList>
    </citation>
    <scope>NUCLEOTIDE SEQUENCE [LARGE SCALE GENOMIC DNA]</scope>
</reference>
<evidence type="ECO:0000313" key="2">
    <source>
        <dbReference type="EMBL" id="GIY91900.1"/>
    </source>
</evidence>
<evidence type="ECO:0000256" key="1">
    <source>
        <dbReference type="SAM" id="MobiDB-lite"/>
    </source>
</evidence>
<feature type="compositionally biased region" description="Polar residues" evidence="1">
    <location>
        <begin position="1"/>
        <end position="11"/>
    </location>
</feature>
<comment type="caution">
    <text evidence="2">The sequence shown here is derived from an EMBL/GenBank/DDBJ whole genome shotgun (WGS) entry which is preliminary data.</text>
</comment>
<name>A0AAV4X9Z5_CAEEX</name>
<organism evidence="2 3">
    <name type="scientific">Caerostris extrusa</name>
    <name type="common">Bark spider</name>
    <name type="synonym">Caerostris bankana</name>
    <dbReference type="NCBI Taxonomy" id="172846"/>
    <lineage>
        <taxon>Eukaryota</taxon>
        <taxon>Metazoa</taxon>
        <taxon>Ecdysozoa</taxon>
        <taxon>Arthropoda</taxon>
        <taxon>Chelicerata</taxon>
        <taxon>Arachnida</taxon>
        <taxon>Araneae</taxon>
        <taxon>Araneomorphae</taxon>
        <taxon>Entelegynae</taxon>
        <taxon>Araneoidea</taxon>
        <taxon>Araneidae</taxon>
        <taxon>Caerostris</taxon>
    </lineage>
</organism>
<accession>A0AAV4X9Z5</accession>
<gene>
    <name evidence="2" type="ORF">CEXT_6851</name>
</gene>
<keyword evidence="3" id="KW-1185">Reference proteome</keyword>
<protein>
    <submittedName>
        <fullName evidence="2">Uncharacterized protein</fullName>
    </submittedName>
</protein>
<dbReference type="AlphaFoldDB" id="A0AAV4X9Z5"/>
<feature type="region of interest" description="Disordered" evidence="1">
    <location>
        <begin position="1"/>
        <end position="47"/>
    </location>
</feature>
<dbReference type="Proteomes" id="UP001054945">
    <property type="component" value="Unassembled WGS sequence"/>
</dbReference>
<proteinExistence type="predicted"/>
<sequence length="89" mass="9963">MGEYSTLNSDPTRGGQVPVDEERRKRTAGGQRERSEIGQAASSSERISRSEVALLLQPFIRVIPRSHWNLSSNLETPSLIKRNGLWEGD</sequence>
<evidence type="ECO:0000313" key="3">
    <source>
        <dbReference type="Proteomes" id="UP001054945"/>
    </source>
</evidence>
<dbReference type="EMBL" id="BPLR01017469">
    <property type="protein sequence ID" value="GIY91900.1"/>
    <property type="molecule type" value="Genomic_DNA"/>
</dbReference>